<organism evidence="2 3">
    <name type="scientific">Rhodobacter flavimaris</name>
    <dbReference type="NCBI Taxonomy" id="2907145"/>
    <lineage>
        <taxon>Bacteria</taxon>
        <taxon>Pseudomonadati</taxon>
        <taxon>Pseudomonadota</taxon>
        <taxon>Alphaproteobacteria</taxon>
        <taxon>Rhodobacterales</taxon>
        <taxon>Rhodobacter group</taxon>
        <taxon>Rhodobacter</taxon>
    </lineage>
</organism>
<name>A0ABS8YTG2_9RHOB</name>
<protein>
    <submittedName>
        <fullName evidence="2">Transporter</fullName>
    </submittedName>
</protein>
<dbReference type="Pfam" id="PF13557">
    <property type="entry name" value="Phenol_MetA_deg"/>
    <property type="match status" value="1"/>
</dbReference>
<sequence>MQSAKLMTAAGVLALGLAGPALAREPGVPTSMPVGGTMGVPVGASPPPGLYLSSRTGFAEFSLYDENSDEVGVDLSVRDTAFQFIWVPGTKLWGGDYKALTTIPLLSIDQTLSAGLGGGQADRLSFGQIEVRPLDVSWQVEPGIFVSTGVSVFAPTGNWSASEAVNTQGNFWTVAPSVGFSYLRDGWNASLHAIYFTNTRNNDNDYKSGDELVVNMTALKDVGGWSIGPVGYWRKQITEDDNNGSAFGGGTAGKAEQLGLGLGVTRRIGAAELNVNFTKDIEHKNTVAGDRLWVNVTLPLGK</sequence>
<proteinExistence type="predicted"/>
<evidence type="ECO:0000313" key="3">
    <source>
        <dbReference type="Proteomes" id="UP001521181"/>
    </source>
</evidence>
<comment type="caution">
    <text evidence="2">The sequence shown here is derived from an EMBL/GenBank/DDBJ whole genome shotgun (WGS) entry which is preliminary data.</text>
</comment>
<evidence type="ECO:0000313" key="2">
    <source>
        <dbReference type="EMBL" id="MCE5973147.1"/>
    </source>
</evidence>
<dbReference type="Proteomes" id="UP001521181">
    <property type="component" value="Unassembled WGS sequence"/>
</dbReference>
<dbReference type="RefSeq" id="WP_233676151.1">
    <property type="nucleotide sequence ID" value="NZ_JAJUOS010000004.1"/>
</dbReference>
<accession>A0ABS8YTG2</accession>
<feature type="chain" id="PRO_5046033727" evidence="1">
    <location>
        <begin position="24"/>
        <end position="302"/>
    </location>
</feature>
<feature type="signal peptide" evidence="1">
    <location>
        <begin position="1"/>
        <end position="23"/>
    </location>
</feature>
<dbReference type="InterPro" id="IPR025737">
    <property type="entry name" value="FApF"/>
</dbReference>
<keyword evidence="1" id="KW-0732">Signal</keyword>
<dbReference type="EMBL" id="JAJUOS010000004">
    <property type="protein sequence ID" value="MCE5973147.1"/>
    <property type="molecule type" value="Genomic_DNA"/>
</dbReference>
<gene>
    <name evidence="2" type="ORF">LZA78_06625</name>
</gene>
<keyword evidence="3" id="KW-1185">Reference proteome</keyword>
<evidence type="ECO:0000256" key="1">
    <source>
        <dbReference type="SAM" id="SignalP"/>
    </source>
</evidence>
<reference evidence="2 3" key="1">
    <citation type="submission" date="2021-12" db="EMBL/GenBank/DDBJ databases">
        <title>Sinirhodobacter sp. WL0062 is a bacterium isolated from seawater.</title>
        <authorList>
            <person name="Wang L."/>
            <person name="He W."/>
            <person name="Zhang D.-F."/>
        </authorList>
    </citation>
    <scope>NUCLEOTIDE SEQUENCE [LARGE SCALE GENOMIC DNA]</scope>
    <source>
        <strain evidence="2 3">WL0062</strain>
    </source>
</reference>